<evidence type="ECO:0000256" key="1">
    <source>
        <dbReference type="SAM" id="Phobius"/>
    </source>
</evidence>
<dbReference type="CDD" id="cd01948">
    <property type="entry name" value="EAL"/>
    <property type="match status" value="1"/>
</dbReference>
<dbReference type="SMART" id="SM00267">
    <property type="entry name" value="GGDEF"/>
    <property type="match status" value="1"/>
</dbReference>
<accession>A0ABP8J024</accession>
<dbReference type="SUPFAM" id="SSF55073">
    <property type="entry name" value="Nucleotide cyclase"/>
    <property type="match status" value="1"/>
</dbReference>
<dbReference type="InterPro" id="IPR035919">
    <property type="entry name" value="EAL_sf"/>
</dbReference>
<dbReference type="PANTHER" id="PTHR33121:SF70">
    <property type="entry name" value="SIGNALING PROTEIN YKOW"/>
    <property type="match status" value="1"/>
</dbReference>
<dbReference type="PANTHER" id="PTHR33121">
    <property type="entry name" value="CYCLIC DI-GMP PHOSPHODIESTERASE PDEF"/>
    <property type="match status" value="1"/>
</dbReference>
<dbReference type="SUPFAM" id="SSF141868">
    <property type="entry name" value="EAL domain-like"/>
    <property type="match status" value="1"/>
</dbReference>
<keyword evidence="1" id="KW-1133">Transmembrane helix</keyword>
<feature type="transmembrane region" description="Helical" evidence="1">
    <location>
        <begin position="140"/>
        <end position="161"/>
    </location>
</feature>
<feature type="transmembrane region" description="Helical" evidence="1">
    <location>
        <begin position="12"/>
        <end position="38"/>
    </location>
</feature>
<sequence>MTLEPTPQRRMSAPAAAGWAMLTVTIAVAATSIVLSSVRLAQGLTWAVAGVTAVIATDAVLFRAAAAADRVRIAATATAVVVSVAGGFWTWREYCAPWLAAASQITTALSHVVLAVSAATWLRTAGRESGLRATRRMLTLWLGIAAVHSVAVIGTAAAGRAESPVSAVTRLALDGALLVPIIGVLFRSTRPHRAAAMMVYAFGLMTAAAAHRFVLSLGSAPPPALLPAATASAMVLFPCAYLVARSRAGRSGADATLATAVDAAVNKTPYRILGMALVCVIVVAIPIDTAPSGDRGDGVRIVVLIVLLVMVMLWMDRMVRALSRSTLASIDDAQHDAESGLPNLVGLHADIQAGVCDDARSVTMVRVDGLDAVTATYGHEVRAMLTAQLADRLRSAGLSRVRLYRTDRHTFVIVSPASACEVQRSVGTTLAALGDPYHVAGFTLLIETWLGTAGGVVTADTIDRLVRDAESATLAAQRSGTRVEMFDAGARAELDRDMRVAAGLRSSATDGSLELWYQPIIELATGRAAAYEALLRWRFDGELRTPAYFLDIAERTGEIVEIGDWVLDTAVAHLAKIRAVDAVAVSVNVSARQLQAPGFADRVLAVLDAHAVPASALWLELTETALISDVDHAQRVLRPLADRGVRVTLDDFGVGYSALSNLSDFPIGILKIDRSFTAYAAQSAPESAKRRVVIGAVVAMARQLRIDVVMEGVETGDVDARVRELGVRYGQGWHYGVPEPPAASGGALAR</sequence>
<dbReference type="InterPro" id="IPR000160">
    <property type="entry name" value="GGDEF_dom"/>
</dbReference>
<feature type="transmembrane region" description="Helical" evidence="1">
    <location>
        <begin position="270"/>
        <end position="287"/>
    </location>
</feature>
<proteinExistence type="predicted"/>
<protein>
    <recommendedName>
        <fullName evidence="2">EAL domain-containing protein</fullName>
    </recommendedName>
</protein>
<dbReference type="InterPro" id="IPR001633">
    <property type="entry name" value="EAL_dom"/>
</dbReference>
<dbReference type="InterPro" id="IPR029787">
    <property type="entry name" value="Nucleotide_cyclase"/>
</dbReference>
<dbReference type="Gene3D" id="3.20.20.450">
    <property type="entry name" value="EAL domain"/>
    <property type="match status" value="1"/>
</dbReference>
<feature type="transmembrane region" description="Helical" evidence="1">
    <location>
        <begin position="167"/>
        <end position="186"/>
    </location>
</feature>
<dbReference type="RefSeq" id="WP_344989178.1">
    <property type="nucleotide sequence ID" value="NZ_BAABFR010000001.1"/>
</dbReference>
<organism evidence="3 4">
    <name type="scientific">Tsukamurella soli</name>
    <dbReference type="NCBI Taxonomy" id="644556"/>
    <lineage>
        <taxon>Bacteria</taxon>
        <taxon>Bacillati</taxon>
        <taxon>Actinomycetota</taxon>
        <taxon>Actinomycetes</taxon>
        <taxon>Mycobacteriales</taxon>
        <taxon>Tsukamurellaceae</taxon>
        <taxon>Tsukamurella</taxon>
    </lineage>
</organism>
<dbReference type="PROSITE" id="PS50883">
    <property type="entry name" value="EAL"/>
    <property type="match status" value="1"/>
</dbReference>
<feature type="transmembrane region" description="Helical" evidence="1">
    <location>
        <begin position="224"/>
        <end position="244"/>
    </location>
</feature>
<keyword evidence="1" id="KW-0472">Membrane</keyword>
<feature type="transmembrane region" description="Helical" evidence="1">
    <location>
        <begin position="97"/>
        <end position="119"/>
    </location>
</feature>
<evidence type="ECO:0000313" key="3">
    <source>
        <dbReference type="EMBL" id="GAA4382528.1"/>
    </source>
</evidence>
<dbReference type="EMBL" id="BAABFR010000001">
    <property type="protein sequence ID" value="GAA4382528.1"/>
    <property type="molecule type" value="Genomic_DNA"/>
</dbReference>
<keyword evidence="1" id="KW-0812">Transmembrane</keyword>
<dbReference type="Proteomes" id="UP001500635">
    <property type="component" value="Unassembled WGS sequence"/>
</dbReference>
<reference evidence="4" key="1">
    <citation type="journal article" date="2019" name="Int. J. Syst. Evol. Microbiol.">
        <title>The Global Catalogue of Microorganisms (GCM) 10K type strain sequencing project: providing services to taxonomists for standard genome sequencing and annotation.</title>
        <authorList>
            <consortium name="The Broad Institute Genomics Platform"/>
            <consortium name="The Broad Institute Genome Sequencing Center for Infectious Disease"/>
            <person name="Wu L."/>
            <person name="Ma J."/>
        </authorList>
    </citation>
    <scope>NUCLEOTIDE SEQUENCE [LARGE SCALE GENOMIC DNA]</scope>
    <source>
        <strain evidence="4">JCM 17688</strain>
    </source>
</reference>
<feature type="domain" description="EAL" evidence="2">
    <location>
        <begin position="497"/>
        <end position="750"/>
    </location>
</feature>
<dbReference type="InterPro" id="IPR050706">
    <property type="entry name" value="Cyclic-di-GMP_PDE-like"/>
</dbReference>
<gene>
    <name evidence="3" type="ORF">GCM10023147_00330</name>
</gene>
<feature type="transmembrane region" description="Helical" evidence="1">
    <location>
        <begin position="44"/>
        <end position="66"/>
    </location>
</feature>
<name>A0ABP8J024_9ACTN</name>
<keyword evidence="4" id="KW-1185">Reference proteome</keyword>
<feature type="transmembrane region" description="Helical" evidence="1">
    <location>
        <begin position="299"/>
        <end position="315"/>
    </location>
</feature>
<dbReference type="Gene3D" id="3.30.70.270">
    <property type="match status" value="1"/>
</dbReference>
<dbReference type="Pfam" id="PF00990">
    <property type="entry name" value="GGDEF"/>
    <property type="match status" value="1"/>
</dbReference>
<dbReference type="Pfam" id="PF00563">
    <property type="entry name" value="EAL"/>
    <property type="match status" value="1"/>
</dbReference>
<feature type="transmembrane region" description="Helical" evidence="1">
    <location>
        <begin position="198"/>
        <end position="218"/>
    </location>
</feature>
<evidence type="ECO:0000259" key="2">
    <source>
        <dbReference type="PROSITE" id="PS50883"/>
    </source>
</evidence>
<comment type="caution">
    <text evidence="3">The sequence shown here is derived from an EMBL/GenBank/DDBJ whole genome shotgun (WGS) entry which is preliminary data.</text>
</comment>
<dbReference type="InterPro" id="IPR043128">
    <property type="entry name" value="Rev_trsase/Diguanyl_cyclase"/>
</dbReference>
<feature type="transmembrane region" description="Helical" evidence="1">
    <location>
        <begin position="73"/>
        <end position="91"/>
    </location>
</feature>
<evidence type="ECO:0000313" key="4">
    <source>
        <dbReference type="Proteomes" id="UP001500635"/>
    </source>
</evidence>
<dbReference type="SMART" id="SM00052">
    <property type="entry name" value="EAL"/>
    <property type="match status" value="1"/>
</dbReference>